<keyword evidence="3" id="KW-0732">Signal</keyword>
<dbReference type="InterPro" id="IPR001638">
    <property type="entry name" value="Solute-binding_3/MltF_N"/>
</dbReference>
<dbReference type="CDD" id="cd01009">
    <property type="entry name" value="PBP2_YfhD_N"/>
    <property type="match status" value="1"/>
</dbReference>
<dbReference type="Gene3D" id="1.10.530.10">
    <property type="match status" value="1"/>
</dbReference>
<dbReference type="SMART" id="SM00062">
    <property type="entry name" value="PBPb"/>
    <property type="match status" value="2"/>
</dbReference>
<feature type="domain" description="Solute-binding protein family 3/N-terminal" evidence="5">
    <location>
        <begin position="199"/>
        <end position="424"/>
    </location>
</feature>
<evidence type="ECO:0000256" key="3">
    <source>
        <dbReference type="ARBA" id="ARBA00022729"/>
    </source>
</evidence>
<dbReference type="Gene3D" id="3.40.190.10">
    <property type="entry name" value="Periplasmic binding protein-like II"/>
    <property type="match status" value="4"/>
</dbReference>
<evidence type="ECO:0000256" key="1">
    <source>
        <dbReference type="ARBA" id="ARBA00004339"/>
    </source>
</evidence>
<dbReference type="GO" id="GO:0009279">
    <property type="term" value="C:cell outer membrane"/>
    <property type="evidence" value="ECO:0007669"/>
    <property type="project" value="UniProtKB-SubCell"/>
</dbReference>
<gene>
    <name evidence="6" type="ORF">GCM10007876_41860</name>
</gene>
<name>A0AA37SE70_9GAMM</name>
<organism evidence="6 7">
    <name type="scientific">Litoribrevibacter albus</name>
    <dbReference type="NCBI Taxonomy" id="1473156"/>
    <lineage>
        <taxon>Bacteria</taxon>
        <taxon>Pseudomonadati</taxon>
        <taxon>Pseudomonadota</taxon>
        <taxon>Gammaproteobacteria</taxon>
        <taxon>Oceanospirillales</taxon>
        <taxon>Oceanospirillaceae</taxon>
        <taxon>Litoribrevibacter</taxon>
    </lineage>
</organism>
<accession>A0AA37SE70</accession>
<comment type="similarity">
    <text evidence="2">Belongs to the bacterial solute-binding protein 3 family.</text>
</comment>
<dbReference type="Proteomes" id="UP001161389">
    <property type="component" value="Unassembled WGS sequence"/>
</dbReference>
<dbReference type="InterPro" id="IPR008258">
    <property type="entry name" value="Transglycosylase_SLT_dom_1"/>
</dbReference>
<keyword evidence="4" id="KW-0998">Cell outer membrane</keyword>
<evidence type="ECO:0000256" key="4">
    <source>
        <dbReference type="ARBA" id="ARBA00023237"/>
    </source>
</evidence>
<dbReference type="Pfam" id="PF01464">
    <property type="entry name" value="SLT"/>
    <property type="match status" value="1"/>
</dbReference>
<dbReference type="CDD" id="cd13403">
    <property type="entry name" value="MLTF-like"/>
    <property type="match status" value="1"/>
</dbReference>
<keyword evidence="7" id="KW-1185">Reference proteome</keyword>
<keyword evidence="4" id="KW-0472">Membrane</keyword>
<dbReference type="SUPFAM" id="SSF53955">
    <property type="entry name" value="Lysozyme-like"/>
    <property type="match status" value="1"/>
</dbReference>
<dbReference type="InterPro" id="IPR023346">
    <property type="entry name" value="Lysozyme-like_dom_sf"/>
</dbReference>
<dbReference type="EMBL" id="BSNM01000027">
    <property type="protein sequence ID" value="GLQ33706.1"/>
    <property type="molecule type" value="Genomic_DNA"/>
</dbReference>
<evidence type="ECO:0000313" key="7">
    <source>
        <dbReference type="Proteomes" id="UP001161389"/>
    </source>
</evidence>
<protein>
    <recommendedName>
        <fullName evidence="5">Solute-binding protein family 3/N-terminal domain-containing protein</fullName>
    </recommendedName>
</protein>
<evidence type="ECO:0000313" key="6">
    <source>
        <dbReference type="EMBL" id="GLQ33706.1"/>
    </source>
</evidence>
<feature type="domain" description="Solute-binding protein family 3/N-terminal" evidence="5">
    <location>
        <begin position="1"/>
        <end position="195"/>
    </location>
</feature>
<dbReference type="Pfam" id="PF00497">
    <property type="entry name" value="SBP_bac_3"/>
    <property type="match status" value="2"/>
</dbReference>
<dbReference type="PANTHER" id="PTHR35936">
    <property type="entry name" value="MEMBRANE-BOUND LYTIC MUREIN TRANSGLYCOSYLASE F"/>
    <property type="match status" value="1"/>
</dbReference>
<dbReference type="PANTHER" id="PTHR35936:SF32">
    <property type="entry name" value="MEMBRANE-BOUND LYTIC MUREIN TRANSGLYCOSYLASE F"/>
    <property type="match status" value="1"/>
</dbReference>
<comment type="subcellular location">
    <subcellularLocation>
        <location evidence="1">Cell outer membrane</location>
        <topology evidence="1">Peripheral membrane protein</topology>
    </subcellularLocation>
</comment>
<reference evidence="6" key="1">
    <citation type="journal article" date="2014" name="Int. J. Syst. Evol. Microbiol.">
        <title>Complete genome sequence of Corynebacterium casei LMG S-19264T (=DSM 44701T), isolated from a smear-ripened cheese.</title>
        <authorList>
            <consortium name="US DOE Joint Genome Institute (JGI-PGF)"/>
            <person name="Walter F."/>
            <person name="Albersmeier A."/>
            <person name="Kalinowski J."/>
            <person name="Ruckert C."/>
        </authorList>
    </citation>
    <scope>NUCLEOTIDE SEQUENCE</scope>
    <source>
        <strain evidence="6">NBRC 110071</strain>
    </source>
</reference>
<reference evidence="6" key="2">
    <citation type="submission" date="2023-01" db="EMBL/GenBank/DDBJ databases">
        <title>Draft genome sequence of Litoribrevibacter albus strain NBRC 110071.</title>
        <authorList>
            <person name="Sun Q."/>
            <person name="Mori K."/>
        </authorList>
    </citation>
    <scope>NUCLEOTIDE SEQUENCE</scope>
    <source>
        <strain evidence="6">NBRC 110071</strain>
    </source>
</reference>
<dbReference type="AlphaFoldDB" id="A0AA37SE70"/>
<dbReference type="SUPFAM" id="SSF53850">
    <property type="entry name" value="Periplasmic binding protein-like II"/>
    <property type="match status" value="2"/>
</dbReference>
<proteinExistence type="inferred from homology"/>
<sequence>MISQFADNLGVTIEWVYVDRFTELNKQLLLGKGDLVVANMTVTERRKKDVAFSVPIEHIEEWLVVRPEEGMNEVNDLGLANIVIPQDSAFKVTLEKAAKPDWNVVEKAKEASPQALVEDVLNGRYTATVVDSNVGEWLLTGLNVKVLGALGSPRDIAWAVHPKSDMLLAALNQFIYQFQLSETQQDHTDDWAEIVERKTLRMITRNSSDSYFMWRGELMGYEYDLIKKFADRNGLYLDVVVADGQDMIDLLLQGKGDIIASSQARLASRRARGVEFTRPYNVVDEVLVGRSGLELTSLDELSGFTVMVEANSSYRESLLALKAKGIDFQLMAPGDLHITDEVDIMGLVADGVVDFTVVDNHLAARELLDMPDLQVYASVTEGVGHGWAVRKENAELLKRLNKYIKQHYRGLFFNVTWQKYFDTQRGQFFGRDPLEMSGQLSPYDSIVQPVAEKKGFDWRMITAQMYQESRFNPKARSNMGARGLMQVLPKTGKEHGVVDLFNPEANITVGVDYLDWVRDRFPKQLPPGERVLFALAGYNAGYGHVQDARRLARKKGWNPDQWFGSVEKAMVLLSQRKYYRSSRFGYVRGREPVEYVRQIQRRYQGYQAIIPST</sequence>
<comment type="caution">
    <text evidence="6">The sequence shown here is derived from an EMBL/GenBank/DDBJ whole genome shotgun (WGS) entry which is preliminary data.</text>
</comment>
<evidence type="ECO:0000259" key="5">
    <source>
        <dbReference type="SMART" id="SM00062"/>
    </source>
</evidence>
<evidence type="ECO:0000256" key="2">
    <source>
        <dbReference type="ARBA" id="ARBA00010333"/>
    </source>
</evidence>